<dbReference type="EMBL" id="KN425078">
    <property type="protein sequence ID" value="KHG23421.1"/>
    <property type="molecule type" value="Genomic_DNA"/>
</dbReference>
<proteinExistence type="predicted"/>
<keyword evidence="2" id="KW-1185">Reference proteome</keyword>
<gene>
    <name evidence="1" type="ORF">F383_28833</name>
</gene>
<name>A0A0B0PJ84_GOSAR</name>
<dbReference type="AlphaFoldDB" id="A0A0B0PJ84"/>
<dbReference type="Proteomes" id="UP000032142">
    <property type="component" value="Unassembled WGS sequence"/>
</dbReference>
<evidence type="ECO:0000313" key="1">
    <source>
        <dbReference type="EMBL" id="KHG23421.1"/>
    </source>
</evidence>
<sequence>MYTIVQVLTFYSQSCYTFQTYLNRIYIHIVIRFSKCPLNRLESLRILGLLGKLVNYQHPRRDLTCNQISMPLS</sequence>
<accession>A0A0B0PJ84</accession>
<evidence type="ECO:0000313" key="2">
    <source>
        <dbReference type="Proteomes" id="UP000032142"/>
    </source>
</evidence>
<reference evidence="2" key="1">
    <citation type="submission" date="2014-09" db="EMBL/GenBank/DDBJ databases">
        <authorList>
            <person name="Mudge J."/>
            <person name="Ramaraj T."/>
            <person name="Lindquist I.E."/>
            <person name="Bharti A.K."/>
            <person name="Sundararajan A."/>
            <person name="Cameron C.T."/>
            <person name="Woodward J.E."/>
            <person name="May G.D."/>
            <person name="Brubaker C."/>
            <person name="Broadhvest J."/>
            <person name="Wilkins T.A."/>
        </authorList>
    </citation>
    <scope>NUCLEOTIDE SEQUENCE</scope>
    <source>
        <strain evidence="2">cv. AKA8401</strain>
    </source>
</reference>
<organism evidence="1 2">
    <name type="scientific">Gossypium arboreum</name>
    <name type="common">Tree cotton</name>
    <name type="synonym">Gossypium nanking</name>
    <dbReference type="NCBI Taxonomy" id="29729"/>
    <lineage>
        <taxon>Eukaryota</taxon>
        <taxon>Viridiplantae</taxon>
        <taxon>Streptophyta</taxon>
        <taxon>Embryophyta</taxon>
        <taxon>Tracheophyta</taxon>
        <taxon>Spermatophyta</taxon>
        <taxon>Magnoliopsida</taxon>
        <taxon>eudicotyledons</taxon>
        <taxon>Gunneridae</taxon>
        <taxon>Pentapetalae</taxon>
        <taxon>rosids</taxon>
        <taxon>malvids</taxon>
        <taxon>Malvales</taxon>
        <taxon>Malvaceae</taxon>
        <taxon>Malvoideae</taxon>
        <taxon>Gossypium</taxon>
    </lineage>
</organism>
<protein>
    <submittedName>
        <fullName evidence="1">Uncharacterized protein</fullName>
    </submittedName>
</protein>